<dbReference type="KEGG" id="bdw:94334704"/>
<proteinExistence type="predicted"/>
<evidence type="ECO:0000256" key="1">
    <source>
        <dbReference type="SAM" id="SignalP"/>
    </source>
</evidence>
<keyword evidence="3" id="KW-1185">Reference proteome</keyword>
<evidence type="ECO:0008006" key="4">
    <source>
        <dbReference type="Google" id="ProtNLM"/>
    </source>
</evidence>
<organism evidence="2 3">
    <name type="scientific">Babesia duncani</name>
    <dbReference type="NCBI Taxonomy" id="323732"/>
    <lineage>
        <taxon>Eukaryota</taxon>
        <taxon>Sar</taxon>
        <taxon>Alveolata</taxon>
        <taxon>Apicomplexa</taxon>
        <taxon>Aconoidasida</taxon>
        <taxon>Piroplasmida</taxon>
        <taxon>Babesiidae</taxon>
        <taxon>Babesia</taxon>
    </lineage>
</organism>
<dbReference type="Proteomes" id="UP001214638">
    <property type="component" value="Unassembled WGS sequence"/>
</dbReference>
<dbReference type="EMBL" id="JALLKP010000001">
    <property type="protein sequence ID" value="KAK2197406.1"/>
    <property type="molecule type" value="Genomic_DNA"/>
</dbReference>
<reference evidence="2" key="1">
    <citation type="journal article" date="2023" name="Nat. Microbiol.">
        <title>Babesia duncani multi-omics identifies virulence factors and drug targets.</title>
        <authorList>
            <person name="Singh P."/>
            <person name="Lonardi S."/>
            <person name="Liang Q."/>
            <person name="Vydyam P."/>
            <person name="Khabirova E."/>
            <person name="Fang T."/>
            <person name="Gihaz S."/>
            <person name="Thekkiniath J."/>
            <person name="Munshi M."/>
            <person name="Abel S."/>
            <person name="Ciampossin L."/>
            <person name="Batugedara G."/>
            <person name="Gupta M."/>
            <person name="Lu X.M."/>
            <person name="Lenz T."/>
            <person name="Chakravarty S."/>
            <person name="Cornillot E."/>
            <person name="Hu Y."/>
            <person name="Ma W."/>
            <person name="Gonzalez L.M."/>
            <person name="Sanchez S."/>
            <person name="Estrada K."/>
            <person name="Sanchez-Flores A."/>
            <person name="Montero E."/>
            <person name="Harb O.S."/>
            <person name="Le Roch K.G."/>
            <person name="Mamoun C.B."/>
        </authorList>
    </citation>
    <scope>NUCLEOTIDE SEQUENCE</scope>
    <source>
        <strain evidence="2">WA1</strain>
    </source>
</reference>
<protein>
    <recommendedName>
        <fullName evidence="4">Blood stage antigen 41-3</fullName>
    </recommendedName>
</protein>
<gene>
    <name evidence="2" type="ORF">BdWA1_000406</name>
</gene>
<comment type="caution">
    <text evidence="2">The sequence shown here is derived from an EMBL/GenBank/DDBJ whole genome shotgun (WGS) entry which is preliminary data.</text>
</comment>
<evidence type="ECO:0000313" key="2">
    <source>
        <dbReference type="EMBL" id="KAK2197406.1"/>
    </source>
</evidence>
<evidence type="ECO:0000313" key="3">
    <source>
        <dbReference type="Proteomes" id="UP001214638"/>
    </source>
</evidence>
<dbReference type="RefSeq" id="XP_067804248.1">
    <property type="nucleotide sequence ID" value="XM_067945457.1"/>
</dbReference>
<dbReference type="GeneID" id="94334704"/>
<dbReference type="AlphaFoldDB" id="A0AAD9PMS0"/>
<accession>A0AAD9PMS0</accession>
<feature type="chain" id="PRO_5042119959" description="Blood stage antigen 41-3" evidence="1">
    <location>
        <begin position="21"/>
        <end position="321"/>
    </location>
</feature>
<name>A0AAD9PMS0_9APIC</name>
<keyword evidence="1" id="KW-0732">Signal</keyword>
<sequence length="321" mass="36832">MCKSFYTHIVLFVLVANVRADWDSEFIEDSHTIPSIEVKLSPPENPLPQVQEEIDKLEKHRIRLEEGMQAKLQDVFNETLVESRDKIAKIINDALSIFEQENLLKNIALISRKKRASVKFVNLLLYKARHLSLLQLNEKIIPSSVRVMMTESQPPDPVIKEKMDQIEQVRNDEEIQIFHQQSQELGQLSQVTFIELGKALQLQLNPYLMDESNLKRRTPGQGNAKAPVFFQLASGMVPNAKQLNVKIGQSETPYPTVEDLVMNMEKRRDAAEQAQRTEALQMYLKLVKAQHEMIREQLHVTTAKILAEYSALEHNITNASL</sequence>
<feature type="signal peptide" evidence="1">
    <location>
        <begin position="1"/>
        <end position="20"/>
    </location>
</feature>